<reference evidence="12" key="1">
    <citation type="journal article" date="2021" name="PeerJ">
        <title>Extensive microbial diversity within the chicken gut microbiome revealed by metagenomics and culture.</title>
        <authorList>
            <person name="Gilroy R."/>
            <person name="Ravi A."/>
            <person name="Getino M."/>
            <person name="Pursley I."/>
            <person name="Horton D.L."/>
            <person name="Alikhan N.F."/>
            <person name="Baker D."/>
            <person name="Gharbi K."/>
            <person name="Hall N."/>
            <person name="Watson M."/>
            <person name="Adriaenssens E.M."/>
            <person name="Foster-Nyarko E."/>
            <person name="Jarju S."/>
            <person name="Secka A."/>
            <person name="Antonio M."/>
            <person name="Oren A."/>
            <person name="Chaudhuri R.R."/>
            <person name="La Ragione R."/>
            <person name="Hildebrand F."/>
            <person name="Pallen M.J."/>
        </authorList>
    </citation>
    <scope>NUCLEOTIDE SEQUENCE</scope>
    <source>
        <strain evidence="12">ChiBcec8-14828</strain>
    </source>
</reference>
<comment type="subunit">
    <text evidence="4 8">Homododecamer.</text>
</comment>
<feature type="active site" description="Proton donor" evidence="8 9">
    <location>
        <position position="99"/>
    </location>
</feature>
<comment type="caution">
    <text evidence="12">The sequence shown here is derived from an EMBL/GenBank/DDBJ whole genome shotgun (WGS) entry which is preliminary data.</text>
</comment>
<evidence type="ECO:0000256" key="7">
    <source>
        <dbReference type="ARBA" id="ARBA00023239"/>
    </source>
</evidence>
<keyword evidence="8" id="KW-0028">Amino-acid biosynthesis</keyword>
<gene>
    <name evidence="8 12" type="primary">aroQ</name>
    <name evidence="12" type="ORF">H9943_04810</name>
</gene>
<evidence type="ECO:0000256" key="6">
    <source>
        <dbReference type="ARBA" id="ARBA00023141"/>
    </source>
</evidence>
<evidence type="ECO:0000256" key="9">
    <source>
        <dbReference type="PIRSR" id="PIRSR001399-1"/>
    </source>
</evidence>
<reference evidence="12" key="2">
    <citation type="submission" date="2021-04" db="EMBL/GenBank/DDBJ databases">
        <authorList>
            <person name="Gilroy R."/>
        </authorList>
    </citation>
    <scope>NUCLEOTIDE SEQUENCE</scope>
    <source>
        <strain evidence="12">ChiBcec8-14828</strain>
    </source>
</reference>
<feature type="active site" description="Proton acceptor" evidence="8 9">
    <location>
        <position position="22"/>
    </location>
</feature>
<evidence type="ECO:0000256" key="11">
    <source>
        <dbReference type="PIRSR" id="PIRSR001399-3"/>
    </source>
</evidence>
<dbReference type="GO" id="GO:0019631">
    <property type="term" value="P:quinate catabolic process"/>
    <property type="evidence" value="ECO:0007669"/>
    <property type="project" value="TreeGrafter"/>
</dbReference>
<comment type="catalytic activity">
    <reaction evidence="1 8">
        <text>3-dehydroquinate = 3-dehydroshikimate + H2O</text>
        <dbReference type="Rhea" id="RHEA:21096"/>
        <dbReference type="ChEBI" id="CHEBI:15377"/>
        <dbReference type="ChEBI" id="CHEBI:16630"/>
        <dbReference type="ChEBI" id="CHEBI:32364"/>
        <dbReference type="EC" id="4.2.1.10"/>
    </reaction>
</comment>
<comment type="similarity">
    <text evidence="3 8">Belongs to the type-II 3-dehydroquinase family.</text>
</comment>
<dbReference type="InterPro" id="IPR001874">
    <property type="entry name" value="DHquinase_II"/>
</dbReference>
<dbReference type="PANTHER" id="PTHR21272">
    <property type="entry name" value="CATABOLIC 3-DEHYDROQUINASE"/>
    <property type="match status" value="1"/>
</dbReference>
<proteinExistence type="inferred from homology"/>
<dbReference type="InterPro" id="IPR018509">
    <property type="entry name" value="DHquinase_II_CS"/>
</dbReference>
<dbReference type="GO" id="GO:0003855">
    <property type="term" value="F:3-dehydroquinate dehydratase activity"/>
    <property type="evidence" value="ECO:0007669"/>
    <property type="project" value="UniProtKB-UniRule"/>
</dbReference>
<keyword evidence="7 8" id="KW-0456">Lyase</keyword>
<dbReference type="SUPFAM" id="SSF52304">
    <property type="entry name" value="Type II 3-dehydroquinate dehydratase"/>
    <property type="match status" value="1"/>
</dbReference>
<evidence type="ECO:0000256" key="1">
    <source>
        <dbReference type="ARBA" id="ARBA00001864"/>
    </source>
</evidence>
<evidence type="ECO:0000256" key="5">
    <source>
        <dbReference type="ARBA" id="ARBA00012060"/>
    </source>
</evidence>
<feature type="binding site" evidence="8 10">
    <location>
        <position position="86"/>
    </location>
    <ligand>
        <name>substrate</name>
    </ligand>
</feature>
<sequence length="146" mass="16319">MKFLIVNGPNLNMLGIREPEVYGSMTYEELVYFLHEEALKLGVEIEVFQSNSEGEIVNEIQRAYRRVDGIIINPAAYTHTSIAILDALKAVSIPAAEVHLSDVTKREEFRQVSYAGMACEFHFIGEGKEGYVHAMQALKEKLGAAQ</sequence>
<name>A0A9D2M1J7_9FIRM</name>
<feature type="binding site" evidence="8 10">
    <location>
        <position position="73"/>
    </location>
    <ligand>
        <name>substrate</name>
    </ligand>
</feature>
<evidence type="ECO:0000313" key="12">
    <source>
        <dbReference type="EMBL" id="HJB39701.1"/>
    </source>
</evidence>
<accession>A0A9D2M1J7</accession>
<dbReference type="Proteomes" id="UP000824209">
    <property type="component" value="Unassembled WGS sequence"/>
</dbReference>
<dbReference type="CDD" id="cd00466">
    <property type="entry name" value="DHQase_II"/>
    <property type="match status" value="1"/>
</dbReference>
<evidence type="ECO:0000256" key="4">
    <source>
        <dbReference type="ARBA" id="ARBA00011193"/>
    </source>
</evidence>
<dbReference type="GO" id="GO:0008652">
    <property type="term" value="P:amino acid biosynthetic process"/>
    <property type="evidence" value="ECO:0007669"/>
    <property type="project" value="UniProtKB-KW"/>
</dbReference>
<dbReference type="GO" id="GO:0009423">
    <property type="term" value="P:chorismate biosynthetic process"/>
    <property type="evidence" value="ECO:0007669"/>
    <property type="project" value="UniProtKB-UniRule"/>
</dbReference>
<dbReference type="AlphaFoldDB" id="A0A9D2M1J7"/>
<dbReference type="PROSITE" id="PS01029">
    <property type="entry name" value="DEHYDROQUINASE_II"/>
    <property type="match status" value="1"/>
</dbReference>
<feature type="binding site" evidence="8 10">
    <location>
        <position position="79"/>
    </location>
    <ligand>
        <name>substrate</name>
    </ligand>
</feature>
<keyword evidence="6 8" id="KW-0057">Aromatic amino acid biosynthesis</keyword>
<dbReference type="Pfam" id="PF01220">
    <property type="entry name" value="DHquinase_II"/>
    <property type="match status" value="1"/>
</dbReference>
<dbReference type="NCBIfam" id="NF003807">
    <property type="entry name" value="PRK05395.1-4"/>
    <property type="match status" value="1"/>
</dbReference>
<comment type="pathway">
    <text evidence="2 8">Metabolic intermediate biosynthesis; chorismate biosynthesis; chorismate from D-erythrose 4-phosphate and phosphoenolpyruvate: step 3/7.</text>
</comment>
<dbReference type="EC" id="4.2.1.10" evidence="5 8"/>
<dbReference type="HAMAP" id="MF_00169">
    <property type="entry name" value="AroQ"/>
    <property type="match status" value="1"/>
</dbReference>
<evidence type="ECO:0000256" key="8">
    <source>
        <dbReference type="HAMAP-Rule" id="MF_00169"/>
    </source>
</evidence>
<protein>
    <recommendedName>
        <fullName evidence="5 8">3-dehydroquinate dehydratase</fullName>
        <shortName evidence="8">3-dehydroquinase</shortName>
        <ecNumber evidence="5 8">4.2.1.10</ecNumber>
    </recommendedName>
    <alternativeName>
        <fullName evidence="8">Type II DHQase</fullName>
    </alternativeName>
</protein>
<organism evidence="12 13">
    <name type="scientific">Candidatus Ruthenibacterium avium</name>
    <dbReference type="NCBI Taxonomy" id="2838751"/>
    <lineage>
        <taxon>Bacteria</taxon>
        <taxon>Bacillati</taxon>
        <taxon>Bacillota</taxon>
        <taxon>Clostridia</taxon>
        <taxon>Eubacteriales</taxon>
        <taxon>Oscillospiraceae</taxon>
        <taxon>Ruthenibacterium</taxon>
    </lineage>
</organism>
<evidence type="ECO:0000256" key="3">
    <source>
        <dbReference type="ARBA" id="ARBA00011037"/>
    </source>
</evidence>
<dbReference type="NCBIfam" id="TIGR01088">
    <property type="entry name" value="aroQ"/>
    <property type="match status" value="1"/>
</dbReference>
<feature type="binding site" evidence="8 10">
    <location>
        <position position="110"/>
    </location>
    <ligand>
        <name>substrate</name>
    </ligand>
</feature>
<dbReference type="InterPro" id="IPR036441">
    <property type="entry name" value="DHquinase_II_sf"/>
</dbReference>
<dbReference type="PIRSF" id="PIRSF001399">
    <property type="entry name" value="DHquinase_II"/>
    <property type="match status" value="1"/>
</dbReference>
<dbReference type="EMBL" id="DWYA01000048">
    <property type="protein sequence ID" value="HJB39701.1"/>
    <property type="molecule type" value="Genomic_DNA"/>
</dbReference>
<comment type="function">
    <text evidence="8">Catalyzes a trans-dehydration via an enolate intermediate.</text>
</comment>
<dbReference type="GO" id="GO:0009073">
    <property type="term" value="P:aromatic amino acid family biosynthetic process"/>
    <property type="evidence" value="ECO:0007669"/>
    <property type="project" value="UniProtKB-KW"/>
</dbReference>
<dbReference type="Gene3D" id="3.40.50.9100">
    <property type="entry name" value="Dehydroquinase, class II"/>
    <property type="match status" value="1"/>
</dbReference>
<dbReference type="PANTHER" id="PTHR21272:SF3">
    <property type="entry name" value="CATABOLIC 3-DEHYDROQUINASE"/>
    <property type="match status" value="1"/>
</dbReference>
<feature type="site" description="Transition state stabilizer" evidence="8 11">
    <location>
        <position position="17"/>
    </location>
</feature>
<dbReference type="NCBIfam" id="NF003806">
    <property type="entry name" value="PRK05395.1-3"/>
    <property type="match status" value="1"/>
</dbReference>
<evidence type="ECO:0000313" key="13">
    <source>
        <dbReference type="Proteomes" id="UP000824209"/>
    </source>
</evidence>
<evidence type="ECO:0000256" key="2">
    <source>
        <dbReference type="ARBA" id="ARBA00004902"/>
    </source>
</evidence>
<dbReference type="NCBIfam" id="NF003805">
    <property type="entry name" value="PRK05395.1-2"/>
    <property type="match status" value="1"/>
</dbReference>
<feature type="binding site" evidence="8 10">
    <location>
        <begin position="100"/>
        <end position="101"/>
    </location>
    <ligand>
        <name>substrate</name>
    </ligand>
</feature>
<evidence type="ECO:0000256" key="10">
    <source>
        <dbReference type="PIRSR" id="PIRSR001399-2"/>
    </source>
</evidence>